<dbReference type="GO" id="GO:0004674">
    <property type="term" value="F:protein serine/threonine kinase activity"/>
    <property type="evidence" value="ECO:0007669"/>
    <property type="project" value="UniProtKB-KW"/>
</dbReference>
<dbReference type="InterPro" id="IPR000719">
    <property type="entry name" value="Prot_kinase_dom"/>
</dbReference>
<dbReference type="GO" id="GO:0005524">
    <property type="term" value="F:ATP binding"/>
    <property type="evidence" value="ECO:0007669"/>
    <property type="project" value="UniProtKB-UniRule"/>
</dbReference>
<dbReference type="InterPro" id="IPR017441">
    <property type="entry name" value="Protein_kinase_ATP_BS"/>
</dbReference>
<dbReference type="FunFam" id="3.30.200.20:FF:000003">
    <property type="entry name" value="Non-specific serine/threonine protein kinase"/>
    <property type="match status" value="1"/>
</dbReference>
<comment type="catalytic activity">
    <reaction evidence="9">
        <text>L-threonyl-[protein] + ATP = O-phospho-L-threonyl-[protein] + ADP + H(+)</text>
        <dbReference type="Rhea" id="RHEA:46608"/>
        <dbReference type="Rhea" id="RHEA-COMP:11060"/>
        <dbReference type="Rhea" id="RHEA-COMP:11605"/>
        <dbReference type="ChEBI" id="CHEBI:15378"/>
        <dbReference type="ChEBI" id="CHEBI:30013"/>
        <dbReference type="ChEBI" id="CHEBI:30616"/>
        <dbReference type="ChEBI" id="CHEBI:61977"/>
        <dbReference type="ChEBI" id="CHEBI:456216"/>
        <dbReference type="EC" id="2.7.11.1"/>
    </reaction>
</comment>
<dbReference type="InterPro" id="IPR011009">
    <property type="entry name" value="Kinase-like_dom_sf"/>
</dbReference>
<dbReference type="Gene3D" id="1.10.510.10">
    <property type="entry name" value="Transferase(Phosphotransferase) domain 1"/>
    <property type="match status" value="1"/>
</dbReference>
<evidence type="ECO:0000256" key="11">
    <source>
        <dbReference type="PROSITE-ProRule" id="PRU10141"/>
    </source>
</evidence>
<name>A0A8J5XG67_DIALT</name>
<evidence type="ECO:0000256" key="7">
    <source>
        <dbReference type="ARBA" id="ARBA00022777"/>
    </source>
</evidence>
<evidence type="ECO:0000256" key="4">
    <source>
        <dbReference type="ARBA" id="ARBA00022527"/>
    </source>
</evidence>
<feature type="domain" description="UBA" evidence="14">
    <location>
        <begin position="300"/>
        <end position="340"/>
    </location>
</feature>
<dbReference type="Pfam" id="PF00069">
    <property type="entry name" value="Pkinase"/>
    <property type="match status" value="1"/>
</dbReference>
<dbReference type="GO" id="GO:0035556">
    <property type="term" value="P:intracellular signal transduction"/>
    <property type="evidence" value="ECO:0007669"/>
    <property type="project" value="TreeGrafter"/>
</dbReference>
<evidence type="ECO:0000256" key="6">
    <source>
        <dbReference type="ARBA" id="ARBA00022741"/>
    </source>
</evidence>
<evidence type="ECO:0000256" key="1">
    <source>
        <dbReference type="ARBA" id="ARBA00004496"/>
    </source>
</evidence>
<dbReference type="InterPro" id="IPR008271">
    <property type="entry name" value="Ser/Thr_kinase_AS"/>
</dbReference>
<keyword evidence="7" id="KW-0418">Kinase</keyword>
<keyword evidence="8 11" id="KW-0067">ATP-binding</keyword>
<dbReference type="GO" id="GO:0005737">
    <property type="term" value="C:cytoplasm"/>
    <property type="evidence" value="ECO:0007669"/>
    <property type="project" value="UniProtKB-SubCell"/>
</dbReference>
<feature type="region of interest" description="Disordered" evidence="12">
    <location>
        <begin position="346"/>
        <end position="387"/>
    </location>
</feature>
<feature type="domain" description="Protein kinase" evidence="13">
    <location>
        <begin position="23"/>
        <end position="274"/>
    </location>
</feature>
<evidence type="ECO:0000313" key="15">
    <source>
        <dbReference type="EMBL" id="KAG8463949.1"/>
    </source>
</evidence>
<protein>
    <recommendedName>
        <fullName evidence="2">non-specific serine/threonine protein kinase</fullName>
        <ecNumber evidence="2">2.7.11.1</ecNumber>
    </recommendedName>
</protein>
<evidence type="ECO:0000256" key="9">
    <source>
        <dbReference type="ARBA" id="ARBA00047899"/>
    </source>
</evidence>
<comment type="subcellular location">
    <subcellularLocation>
        <location evidence="1">Cytoplasm</location>
    </subcellularLocation>
</comment>
<comment type="catalytic activity">
    <reaction evidence="10">
        <text>L-seryl-[protein] + ATP = O-phospho-L-seryl-[protein] + ADP + H(+)</text>
        <dbReference type="Rhea" id="RHEA:17989"/>
        <dbReference type="Rhea" id="RHEA-COMP:9863"/>
        <dbReference type="Rhea" id="RHEA-COMP:11604"/>
        <dbReference type="ChEBI" id="CHEBI:15378"/>
        <dbReference type="ChEBI" id="CHEBI:29999"/>
        <dbReference type="ChEBI" id="CHEBI:30616"/>
        <dbReference type="ChEBI" id="CHEBI:83421"/>
        <dbReference type="ChEBI" id="CHEBI:456216"/>
        <dbReference type="EC" id="2.7.11.1"/>
    </reaction>
</comment>
<dbReference type="AlphaFoldDB" id="A0A8J5XG67"/>
<sequence>MVTVSGGRKAKAEREQTTSIGNYLLSKTIGEGTFGKVKVGVHILTGERVAVKVLEKDRIVDKGDVKRVSREIQILKHIQHPNLIHLLEVIEKPRHLYLVTEHIAGGELFDYIVRNGRLAEDVGCRLFRQIMLAVDACHAMNVIHRDLKPENMMVDDALNLKLIDFGLSNTSEGELLATACGSPCYAAPEMIAGKRYNGPLADIWSLGVCLFAMLCGFLPFEDANTPALYRSILNGEYTLPDFLSDDAKALIRGMLTVDPTQRFTTKAIYSHPWFVKAIREPVPPALTMNVDALRDALTTKIDPRVLQLMEQVGFSREQVEADIRARKRNHCTATFFLLVRRKSDAPLKPMRKPAPPAGPKPAAGGKEEGAAGAKPAAQVKQAKPPAPGSMAAMRAAAAAAAAAAEAVTAAAPGGRAAGGAVPGAPRPGGIPPWQRPGNPPLPPGYGRYGTGSARAHDPFALGVTADGGWPPLPPGVQLAWGAGLPLTKPAVGAPSLGGSAHVEVTRIAPPDAPQRPPVRFAQTARAHNGRTRGRATGGAHAVGGQRANESAVFQFAPPPPLLVTDVGHALASHRIGATALSPYSLRCERYGVSFDVEIFAAPNAGTEVALTLTHGDRWIFKELAARLMETVHSGVRARAKTADVPDGGGGVGAGALDAQAQMPMATAALLGASMGGRGAITAR</sequence>
<evidence type="ECO:0000259" key="13">
    <source>
        <dbReference type="PROSITE" id="PS50011"/>
    </source>
</evidence>
<keyword evidence="16" id="KW-1185">Reference proteome</keyword>
<reference evidence="15" key="1">
    <citation type="submission" date="2021-05" db="EMBL/GenBank/DDBJ databases">
        <title>The genome of the haptophyte Pavlova lutheri (Diacronema luteri, Pavlovales) - a model for lipid biosynthesis in eukaryotic algae.</title>
        <authorList>
            <person name="Hulatt C.J."/>
            <person name="Posewitz M.C."/>
        </authorList>
    </citation>
    <scope>NUCLEOTIDE SEQUENCE</scope>
    <source>
        <strain evidence="15">NIVA-4/92</strain>
    </source>
</reference>
<dbReference type="EC" id="2.7.11.1" evidence="2"/>
<dbReference type="InterPro" id="IPR015940">
    <property type="entry name" value="UBA"/>
</dbReference>
<dbReference type="EMBL" id="JAGTXO010000014">
    <property type="protein sequence ID" value="KAG8463949.1"/>
    <property type="molecule type" value="Genomic_DNA"/>
</dbReference>
<proteinExistence type="predicted"/>
<dbReference type="SUPFAM" id="SSF56112">
    <property type="entry name" value="Protein kinase-like (PK-like)"/>
    <property type="match status" value="1"/>
</dbReference>
<dbReference type="PROSITE" id="PS00108">
    <property type="entry name" value="PROTEIN_KINASE_ST"/>
    <property type="match status" value="1"/>
</dbReference>
<dbReference type="CDD" id="cd14003">
    <property type="entry name" value="STKc_AMPK-like"/>
    <property type="match status" value="1"/>
</dbReference>
<dbReference type="SMART" id="SM00220">
    <property type="entry name" value="S_TKc"/>
    <property type="match status" value="1"/>
</dbReference>
<evidence type="ECO:0000256" key="3">
    <source>
        <dbReference type="ARBA" id="ARBA00022490"/>
    </source>
</evidence>
<keyword evidence="6 11" id="KW-0547">Nucleotide-binding</keyword>
<organism evidence="15 16">
    <name type="scientific">Diacronema lutheri</name>
    <name type="common">Unicellular marine alga</name>
    <name type="synonym">Monochrysis lutheri</name>
    <dbReference type="NCBI Taxonomy" id="2081491"/>
    <lineage>
        <taxon>Eukaryota</taxon>
        <taxon>Haptista</taxon>
        <taxon>Haptophyta</taxon>
        <taxon>Pavlovophyceae</taxon>
        <taxon>Pavlovales</taxon>
        <taxon>Pavlovaceae</taxon>
        <taxon>Diacronema</taxon>
    </lineage>
</organism>
<keyword evidence="3" id="KW-0963">Cytoplasm</keyword>
<feature type="binding site" evidence="11">
    <location>
        <position position="52"/>
    </location>
    <ligand>
        <name>ATP</name>
        <dbReference type="ChEBI" id="CHEBI:30616"/>
    </ligand>
</feature>
<dbReference type="PROSITE" id="PS50011">
    <property type="entry name" value="PROTEIN_KINASE_DOM"/>
    <property type="match status" value="1"/>
</dbReference>
<feature type="compositionally biased region" description="Pro residues" evidence="12">
    <location>
        <begin position="424"/>
        <end position="443"/>
    </location>
</feature>
<comment type="caution">
    <text evidence="15">The sequence shown here is derived from an EMBL/GenBank/DDBJ whole genome shotgun (WGS) entry which is preliminary data.</text>
</comment>
<gene>
    <name evidence="15" type="ORF">KFE25_000117</name>
</gene>
<accession>A0A8J5XG67</accession>
<evidence type="ECO:0000256" key="12">
    <source>
        <dbReference type="SAM" id="MobiDB-lite"/>
    </source>
</evidence>
<evidence type="ECO:0000313" key="16">
    <source>
        <dbReference type="Proteomes" id="UP000751190"/>
    </source>
</evidence>
<evidence type="ECO:0000256" key="5">
    <source>
        <dbReference type="ARBA" id="ARBA00022679"/>
    </source>
</evidence>
<evidence type="ECO:0000256" key="2">
    <source>
        <dbReference type="ARBA" id="ARBA00012513"/>
    </source>
</evidence>
<dbReference type="Proteomes" id="UP000751190">
    <property type="component" value="Unassembled WGS sequence"/>
</dbReference>
<dbReference type="PANTHER" id="PTHR24346:SF82">
    <property type="entry name" value="KP78A-RELATED"/>
    <property type="match status" value="1"/>
</dbReference>
<evidence type="ECO:0000256" key="10">
    <source>
        <dbReference type="ARBA" id="ARBA00048679"/>
    </source>
</evidence>
<evidence type="ECO:0000259" key="14">
    <source>
        <dbReference type="PROSITE" id="PS50030"/>
    </source>
</evidence>
<dbReference type="PROSITE" id="PS00107">
    <property type="entry name" value="PROTEIN_KINASE_ATP"/>
    <property type="match status" value="1"/>
</dbReference>
<dbReference type="OrthoDB" id="193931at2759"/>
<dbReference type="PANTHER" id="PTHR24346">
    <property type="entry name" value="MAP/MICROTUBULE AFFINITY-REGULATING KINASE"/>
    <property type="match status" value="1"/>
</dbReference>
<keyword evidence="5" id="KW-0808">Transferase</keyword>
<feature type="compositionally biased region" description="Low complexity" evidence="12">
    <location>
        <begin position="360"/>
        <end position="387"/>
    </location>
</feature>
<dbReference type="FunFam" id="1.10.510.10:FF:001222">
    <property type="entry name" value="Serine/threonine-protein kinase ppk25"/>
    <property type="match status" value="1"/>
</dbReference>
<feature type="region of interest" description="Disordered" evidence="12">
    <location>
        <begin position="413"/>
        <end position="445"/>
    </location>
</feature>
<dbReference type="PROSITE" id="PS50030">
    <property type="entry name" value="UBA"/>
    <property type="match status" value="1"/>
</dbReference>
<keyword evidence="4" id="KW-0723">Serine/threonine-protein kinase</keyword>
<evidence type="ECO:0000256" key="8">
    <source>
        <dbReference type="ARBA" id="ARBA00022840"/>
    </source>
</evidence>
<dbReference type="OMA" id="RMEMESH"/>